<protein>
    <submittedName>
        <fullName evidence="1">Uncharacterized protein</fullName>
    </submittedName>
</protein>
<name>A0A0B7MGW3_9FIRM</name>
<sequence>MREINIDLGPSIGTGDIEIVKAATSKLVPGDHLLLNLEAADAHETDRILTILEKEGLDYQTHGSHSGQKFMIIATPRNKKEELH</sequence>
<keyword evidence="2" id="KW-1185">Reference proteome</keyword>
<dbReference type="Proteomes" id="UP000046155">
    <property type="component" value="Unassembled WGS sequence"/>
</dbReference>
<accession>A0A0B7MGW3</accession>
<proteinExistence type="predicted"/>
<gene>
    <name evidence="1" type="ORF">SSCH_1060011</name>
</gene>
<evidence type="ECO:0000313" key="2">
    <source>
        <dbReference type="Proteomes" id="UP000046155"/>
    </source>
</evidence>
<evidence type="ECO:0000313" key="1">
    <source>
        <dbReference type="EMBL" id="CEO87468.1"/>
    </source>
</evidence>
<dbReference type="AlphaFoldDB" id="A0A0B7MGW3"/>
<reference evidence="2" key="1">
    <citation type="submission" date="2015-01" db="EMBL/GenBank/DDBJ databases">
        <authorList>
            <person name="Manzoor Shahid"/>
            <person name="Zubair Saima"/>
        </authorList>
    </citation>
    <scope>NUCLEOTIDE SEQUENCE [LARGE SCALE GENOMIC DNA]</scope>
    <source>
        <strain evidence="2">Sp3</strain>
    </source>
</reference>
<organism evidence="1 2">
    <name type="scientific">Syntrophaceticus schinkii</name>
    <dbReference type="NCBI Taxonomy" id="499207"/>
    <lineage>
        <taxon>Bacteria</taxon>
        <taxon>Bacillati</taxon>
        <taxon>Bacillota</taxon>
        <taxon>Clostridia</taxon>
        <taxon>Thermoanaerobacterales</taxon>
        <taxon>Thermoanaerobacterales Family III. Incertae Sedis</taxon>
        <taxon>Syntrophaceticus</taxon>
    </lineage>
</organism>
<dbReference type="OrthoDB" id="1725415at2"/>
<dbReference type="RefSeq" id="WP_044663835.1">
    <property type="nucleotide sequence ID" value="NZ_CDRZ01000009.1"/>
</dbReference>
<dbReference type="EMBL" id="CDRZ01000009">
    <property type="protein sequence ID" value="CEO87468.1"/>
    <property type="molecule type" value="Genomic_DNA"/>
</dbReference>